<dbReference type="InterPro" id="IPR005055">
    <property type="entry name" value="A10/PebIII"/>
</dbReference>
<dbReference type="AlphaFoldDB" id="A0A6M9BLX8"/>
<dbReference type="Gene3D" id="1.10.2080.10">
    <property type="entry name" value="Insect odorant-binding protein A10/Ejaculatory bulb-specific protein 3"/>
    <property type="match status" value="1"/>
</dbReference>
<name>A0A6M9BLX8_9NEOP</name>
<keyword evidence="1" id="KW-0732">Signal</keyword>
<dbReference type="SUPFAM" id="SSF100910">
    <property type="entry name" value="Chemosensory protein Csp2"/>
    <property type="match status" value="1"/>
</dbReference>
<organism evidence="2">
    <name type="scientific">Histia rhodope</name>
    <dbReference type="NCBI Taxonomy" id="1453155"/>
    <lineage>
        <taxon>Eukaryota</taxon>
        <taxon>Metazoa</taxon>
        <taxon>Ecdysozoa</taxon>
        <taxon>Arthropoda</taxon>
        <taxon>Hexapoda</taxon>
        <taxon>Insecta</taxon>
        <taxon>Pterygota</taxon>
        <taxon>Neoptera</taxon>
        <taxon>Endopterygota</taxon>
        <taxon>Lepidoptera</taxon>
        <taxon>Glossata</taxon>
        <taxon>Ditrysia</taxon>
        <taxon>Zygaenoidea</taxon>
        <taxon>Zygaenidae</taxon>
        <taxon>Chalcosiinae</taxon>
        <taxon>Histia</taxon>
    </lineage>
</organism>
<dbReference type="InterPro" id="IPR036682">
    <property type="entry name" value="OS_D_A10/PebIII_sf"/>
</dbReference>
<reference evidence="2" key="1">
    <citation type="submission" date="2019-05" db="EMBL/GenBank/DDBJ databases">
        <authorList>
            <person name="Yang H."/>
        </authorList>
    </citation>
    <scope>NUCLEOTIDE SEQUENCE</scope>
</reference>
<evidence type="ECO:0000256" key="1">
    <source>
        <dbReference type="SAM" id="SignalP"/>
    </source>
</evidence>
<protein>
    <submittedName>
        <fullName evidence="2">Chemosensory protein</fullName>
    </submittedName>
</protein>
<evidence type="ECO:0000313" key="2">
    <source>
        <dbReference type="EMBL" id="QKK82666.1"/>
    </source>
</evidence>
<dbReference type="EMBL" id="MK887162">
    <property type="protein sequence ID" value="QKK82666.1"/>
    <property type="molecule type" value="mRNA"/>
</dbReference>
<dbReference type="Pfam" id="PF03392">
    <property type="entry name" value="OS-D"/>
    <property type="match status" value="1"/>
</dbReference>
<dbReference type="PANTHER" id="PTHR11257">
    <property type="entry name" value="CHEMOSENSORY PROTEIN-RELATED"/>
    <property type="match status" value="1"/>
</dbReference>
<accession>A0A6M9BLX8</accession>
<feature type="signal peptide" evidence="1">
    <location>
        <begin position="1"/>
        <end position="16"/>
    </location>
</feature>
<gene>
    <name evidence="2" type="primary">CSP22</name>
</gene>
<feature type="chain" id="PRO_5027017846" evidence="1">
    <location>
        <begin position="17"/>
        <end position="119"/>
    </location>
</feature>
<proteinExistence type="evidence at transcript level"/>
<sequence length="119" mass="14170">MKLLIILLTVLGLCFADYYSDTYDNFDVNKYNELEYIRAAIDCIMDDGKCDPEHEFFKQNVQDIFNNACARCSPAYKHIVRGYIENGRRQCPYRMMRFFQRFDPTKTLRQPLWDSVKDA</sequence>